<gene>
    <name evidence="2" type="ORF">LCGC14_1790640</name>
</gene>
<evidence type="ECO:0000313" key="2">
    <source>
        <dbReference type="EMBL" id="KKM01813.1"/>
    </source>
</evidence>
<sequence>KLVDATDNITPEPGLNPVTLLAAMIVLKNGVDAGAAGTVEELDGGFYIYTFTIGELDTLGVLQLLIDTVAAATAIEVLDFEVREVALIYGHLYPDDAVYLKVAGAAGAVPGINGVPTNPCGNLSDALTLLGLLSLAKLKIFPTGTSAFTLNDDMSGLLLEGAAGFPVVTAVAPAGDFTGCSIRQCAIEGLFGDITGAGLGGLLFENCVTNDAFIFEGVVQAQGCIFMHTIYQGAAKFGQLLFARDCEFLDFMAPNDPSRIDFQGNNAFVFLLGARGKVALLNNTSVGGLEHLIMLKNGSQLVIDATSIGDSLYHVSGQGGIVDNTPGGANIDRITLMDQIGVVGYEAAVSGTGTTTTVPIVSSMAAGAFIGMQIRVTDATGPTTVTRKITAHTKPIAGQDDTVLTVDVDLGFIPVVGDAIVIPVLRADDARDALLDDATRFSGADVALTRKLGENRLELDFTAQTMILYDDDGVTPLRSWPLKTNAGPPEVVSTGAGVQTKRKPSTI</sequence>
<feature type="non-terminal residue" evidence="2">
    <location>
        <position position="1"/>
    </location>
</feature>
<proteinExistence type="predicted"/>
<reference evidence="2" key="1">
    <citation type="journal article" date="2015" name="Nature">
        <title>Complex archaea that bridge the gap between prokaryotes and eukaryotes.</title>
        <authorList>
            <person name="Spang A."/>
            <person name="Saw J.H."/>
            <person name="Jorgensen S.L."/>
            <person name="Zaremba-Niedzwiedzka K."/>
            <person name="Martijn J."/>
            <person name="Lind A.E."/>
            <person name="van Eijk R."/>
            <person name="Schleper C."/>
            <person name="Guy L."/>
            <person name="Ettema T.J."/>
        </authorList>
    </citation>
    <scope>NUCLEOTIDE SEQUENCE</scope>
</reference>
<protein>
    <submittedName>
        <fullName evidence="2">Uncharacterized protein</fullName>
    </submittedName>
</protein>
<comment type="caution">
    <text evidence="2">The sequence shown here is derived from an EMBL/GenBank/DDBJ whole genome shotgun (WGS) entry which is preliminary data.</text>
</comment>
<accession>A0A0F9JS97</accession>
<dbReference type="EMBL" id="LAZR01017095">
    <property type="protein sequence ID" value="KKM01813.1"/>
    <property type="molecule type" value="Genomic_DNA"/>
</dbReference>
<evidence type="ECO:0000256" key="1">
    <source>
        <dbReference type="SAM" id="MobiDB-lite"/>
    </source>
</evidence>
<organism evidence="2">
    <name type="scientific">marine sediment metagenome</name>
    <dbReference type="NCBI Taxonomy" id="412755"/>
    <lineage>
        <taxon>unclassified sequences</taxon>
        <taxon>metagenomes</taxon>
        <taxon>ecological metagenomes</taxon>
    </lineage>
</organism>
<feature type="region of interest" description="Disordered" evidence="1">
    <location>
        <begin position="481"/>
        <end position="507"/>
    </location>
</feature>
<name>A0A0F9JS97_9ZZZZ</name>
<dbReference type="AlphaFoldDB" id="A0A0F9JS97"/>